<evidence type="ECO:0000256" key="1">
    <source>
        <dbReference type="SAM" id="Coils"/>
    </source>
</evidence>
<organism evidence="3 4">
    <name type="scientific">Megasphaera elsdenii</name>
    <dbReference type="NCBI Taxonomy" id="907"/>
    <lineage>
        <taxon>Bacteria</taxon>
        <taxon>Bacillati</taxon>
        <taxon>Bacillota</taxon>
        <taxon>Negativicutes</taxon>
        <taxon>Veillonellales</taxon>
        <taxon>Veillonellaceae</taxon>
        <taxon>Megasphaera</taxon>
    </lineage>
</organism>
<dbReference type="RefSeq" id="WP_169013859.1">
    <property type="nucleotide sequence ID" value="NZ_JABBJH010000018.1"/>
</dbReference>
<keyword evidence="2" id="KW-0472">Membrane</keyword>
<reference evidence="3 4" key="1">
    <citation type="submission" date="2020-04" db="EMBL/GenBank/DDBJ databases">
        <authorList>
            <person name="Hitch T.C.A."/>
            <person name="Wylensek D."/>
            <person name="Clavel T."/>
        </authorList>
    </citation>
    <scope>NUCLEOTIDE SEQUENCE [LARGE SCALE GENOMIC DNA]</scope>
    <source>
        <strain evidence="3 4">WCA-386-APC-2A</strain>
    </source>
</reference>
<feature type="coiled-coil region" evidence="1">
    <location>
        <begin position="3"/>
        <end position="30"/>
    </location>
</feature>
<evidence type="ECO:0008006" key="5">
    <source>
        <dbReference type="Google" id="ProtNLM"/>
    </source>
</evidence>
<evidence type="ECO:0000256" key="2">
    <source>
        <dbReference type="SAM" id="Phobius"/>
    </source>
</evidence>
<keyword evidence="2" id="KW-0812">Transmembrane</keyword>
<dbReference type="Proteomes" id="UP000536773">
    <property type="component" value="Unassembled WGS sequence"/>
</dbReference>
<name>A0A848ERX9_MEGEL</name>
<dbReference type="EMBL" id="JABBJH010000018">
    <property type="protein sequence ID" value="NMK39741.1"/>
    <property type="molecule type" value="Genomic_DNA"/>
</dbReference>
<sequence>MNDTELMTRLDRIELQLTNLNREVVQAIEYGKSAHHRIDDLKHDICWTLGTSVTVVGIFASVLTSVLSHM</sequence>
<accession>A0A848ERX9</accession>
<evidence type="ECO:0000313" key="4">
    <source>
        <dbReference type="Proteomes" id="UP000536773"/>
    </source>
</evidence>
<feature type="transmembrane region" description="Helical" evidence="2">
    <location>
        <begin position="45"/>
        <end position="67"/>
    </location>
</feature>
<gene>
    <name evidence="3" type="ORF">HG933_10250</name>
</gene>
<comment type="caution">
    <text evidence="3">The sequence shown here is derived from an EMBL/GenBank/DDBJ whole genome shotgun (WGS) entry which is preliminary data.</text>
</comment>
<protein>
    <recommendedName>
        <fullName evidence="5">Hemolysin XhlA</fullName>
    </recommendedName>
</protein>
<keyword evidence="1" id="KW-0175">Coiled coil</keyword>
<keyword evidence="2" id="KW-1133">Transmembrane helix</keyword>
<evidence type="ECO:0000313" key="3">
    <source>
        <dbReference type="EMBL" id="NMK39741.1"/>
    </source>
</evidence>
<proteinExistence type="predicted"/>
<dbReference type="AlphaFoldDB" id="A0A848ERX9"/>